<comment type="caution">
    <text evidence="8">The sequence shown here is derived from an EMBL/GenBank/DDBJ whole genome shotgun (WGS) entry which is preliminary data.</text>
</comment>
<evidence type="ECO:0000256" key="3">
    <source>
        <dbReference type="ARBA" id="ARBA00022776"/>
    </source>
</evidence>
<feature type="domain" description="Condensin complex subunit 1 C-terminal" evidence="7">
    <location>
        <begin position="1590"/>
        <end position="1725"/>
    </location>
</feature>
<dbReference type="GO" id="GO:0010032">
    <property type="term" value="P:meiotic chromosome condensation"/>
    <property type="evidence" value="ECO:0007669"/>
    <property type="project" value="TreeGrafter"/>
</dbReference>
<dbReference type="Proteomes" id="UP000186176">
    <property type="component" value="Unassembled WGS sequence"/>
</dbReference>
<dbReference type="InterPro" id="IPR026971">
    <property type="entry name" value="CND1/NCAPD3"/>
</dbReference>
<evidence type="ECO:0000313" key="9">
    <source>
        <dbReference type="Proteomes" id="UP000186176"/>
    </source>
</evidence>
<name>A0A1J4MFG1_9CRYT</name>
<keyword evidence="4" id="KW-0539">Nucleus</keyword>
<dbReference type="GO" id="GO:0051301">
    <property type="term" value="P:cell division"/>
    <property type="evidence" value="ECO:0007669"/>
    <property type="project" value="UniProtKB-KW"/>
</dbReference>
<dbReference type="GO" id="GO:0000796">
    <property type="term" value="C:condensin complex"/>
    <property type="evidence" value="ECO:0007669"/>
    <property type="project" value="TreeGrafter"/>
</dbReference>
<feature type="compositionally biased region" description="Acidic residues" evidence="6">
    <location>
        <begin position="544"/>
        <end position="557"/>
    </location>
</feature>
<dbReference type="RefSeq" id="XP_028874332.1">
    <property type="nucleotide sequence ID" value="XM_029019211.1"/>
</dbReference>
<gene>
    <name evidence="8" type="ORF">cubi_02199</name>
</gene>
<dbReference type="PANTHER" id="PTHR14222">
    <property type="entry name" value="CONDENSIN"/>
    <property type="match status" value="1"/>
</dbReference>
<proteinExistence type="predicted"/>
<reference evidence="8 9" key="1">
    <citation type="submission" date="2016-10" db="EMBL/GenBank/DDBJ databases">
        <title>Reductive evolution of mitochondrial metabolism and differential evolution of invasion-related proteins in Cryptosporidium.</title>
        <authorList>
            <person name="Liu S."/>
            <person name="Roellig D.M."/>
            <person name="Guo Y."/>
            <person name="Li N."/>
            <person name="Frace M.A."/>
            <person name="Tang K."/>
            <person name="Zhang L."/>
            <person name="Feng Y."/>
            <person name="Xiao L."/>
        </authorList>
    </citation>
    <scope>NUCLEOTIDE SEQUENCE [LARGE SCALE GENOMIC DNA]</scope>
    <source>
        <strain evidence="8">39726</strain>
    </source>
</reference>
<evidence type="ECO:0000259" key="7">
    <source>
        <dbReference type="Pfam" id="PF12717"/>
    </source>
</evidence>
<dbReference type="GO" id="GO:0000779">
    <property type="term" value="C:condensed chromosome, centromeric region"/>
    <property type="evidence" value="ECO:0007669"/>
    <property type="project" value="TreeGrafter"/>
</dbReference>
<protein>
    <recommendedName>
        <fullName evidence="7">Condensin complex subunit 1 C-terminal domain-containing protein</fullName>
    </recommendedName>
</protein>
<sequence length="1903" mass="220171">MSKRHTQRIEIVASLDKNTKNVELSGNLSARRQTNGNSASRRIAGSAKRSSVSRLNNLSLQEFDLEDEEFDCWEYYSKIEKGIIDVNNEIDDIIVDHSELESYVKLFNVFYSSLISGNSNYLNEMSNYWDNLLKNLEEILEMNKSLLEKLVKSFIGRIFINISSFQDAKCYYSAMIYLMISILPNRPQVITTIRPFIIRKIIGMINESQIKKQFNQKKDKKKTRQISSKKKRTNNSDTSDSESEEEKENNFSGIEKIRVNSKGVNSCIKNNDLDKIYIDNENRYFEQEENCGTDGNLILQLKLLNCLIAFCKNLDISNNLAQTGLEGLNELIEGMSDLLIFHDYFPKNSHCINELSNLAIIISRMNDYLINNSPEITSFLQKKGDYSISRIITIAVILLFINIGDNRYIKLHTINGDVIRRFRTVRIENRHFEVVLYSSIILLRRMIPLTLIGSENSFVNNLGPSSNIGSKNQTQTQNLLIQKIFNLIKELTILFPELSHPNILFIINKIVEVQYGVSSNTKKSVQAKSAHKRKSKKKNKHLEEDNDEDEENDDEREEVLMEIGEEDEKTDEFKSDQEIEHFGGVLVLERLKKRISELKNEEFYYIDNLIIKSFFDDGCSENEIFFNDPILGYIFSIYLLLSEKSEARQNILDQLHNGLIPALVEVTETKNSTKMLLFDILKQTLFNSDENPIGGIKEVNSFISFLSNHRIEYNINTIKEVNHEITQKISAFPFKFPQLLYRRIISILPIMFHSSKPNYRIIAIDITGYILQLRSSIELLSVFIQNISSKLNLSELNSGKFKLNMIEKQMNIFGKMLSVVFEIFQDNSNLVAGDQLQSPNNTRNHGDLDLRAELAITNSSRRNSSARQSIEWSGITMYNQQTNFTTILNFAQGEMAIQLYNLIIFLLERNRDISPNIRIKSVTMLSVIISSACEIYQKLSEENAKVSTEGLSILFGDFTSKNTFNENICHYSKYNYALIPLIQLILDFISDEKAICRKGSLILWDALFLYLKLKGAQIPILKKTLLILFKSTLTDSSILVRRHSIQSLHNLYIHSPQLKWVSNIWINYGLPTIMDSENFLVDKTTEICYNMLLEQMKKLTEFIKGYDTIKGNINDYIKEIKQEYLFSWVSLKSHKENQVQIINLYRICIRNILRKYPLVLQPLIQFLNIFIEFFTQVLQSIIMEKQKHEQNKTKNMFEFPDLPFVIMEELYIYLNQNNINQTNKDNIFAMTQKIYDILTEYIVGEEENNTIISMIIPENNLLTISNSLFDIFKFYLTTYFNNRQSNNILLSPEQVKLISLYEKIIFMKPEFYSRLTKTLVIYQYPSQLSLSNEKNQLLKKIISSSSLSTIIYILYLWDELNTENESKKKTKQTNLTDIVNSIFKLTGISQNEIKSQYKNCFVPNIKGEMKCIEVIYLSSIILLSSQIKGLNQEMLNIRILGELFLLNYSITNINMNNSKKSSIISIPNSIDSNNIESLVPYLEELYKRYKVMLHEKGNRQISINLESSLCILILALGQASYSTSSIAKRIIIQYMIPELQDPNIHLSIRNNILIILHDLYILHTALVDPHLISMFNIIVKERKKGNEESKDKNLILRKQSLLLLSDLIGQGYIKLRGSYLLRLLHSLVDRDNNIRNIAHGIFERILLKTNVSILVQNFVEILCYLNNWLDHPSIKSWNLREKTIPTKQYSASTEDFDQNEKQYILKFVFDHLSDKQKHETITRIVNDFLALFIDQSSVVTLPESYEHNNGKTLKDALSLLYSPDLCIYHKYSKRSYTGTGGNHLTGKSSSKLEIESYSIENNHLNITNTSESGFGKETDTCDGNKTTTTNVLKELIQASLAIEIIPTLLSLKHLMKQSCSPFIKDIHKCIGELLKDYRNNLSSIIQDTTLIKELEYDFKMGYI</sequence>
<dbReference type="GO" id="GO:0005634">
    <property type="term" value="C:nucleus"/>
    <property type="evidence" value="ECO:0007669"/>
    <property type="project" value="UniProtKB-SubCell"/>
</dbReference>
<dbReference type="PANTHER" id="PTHR14222:SF1">
    <property type="entry name" value="CONDENSIN-2 COMPLEX SUBUNIT D3"/>
    <property type="match status" value="1"/>
</dbReference>
<comment type="subcellular location">
    <subcellularLocation>
        <location evidence="1">Nucleus</location>
    </subcellularLocation>
</comment>
<evidence type="ECO:0000256" key="4">
    <source>
        <dbReference type="ARBA" id="ARBA00023242"/>
    </source>
</evidence>
<dbReference type="InterPro" id="IPR016024">
    <property type="entry name" value="ARM-type_fold"/>
</dbReference>
<feature type="region of interest" description="Disordered" evidence="6">
    <location>
        <begin position="524"/>
        <end position="557"/>
    </location>
</feature>
<keyword evidence="5" id="KW-0131">Cell cycle</keyword>
<dbReference type="EMBL" id="LRBP01000017">
    <property type="protein sequence ID" value="OII72968.1"/>
    <property type="molecule type" value="Genomic_DNA"/>
</dbReference>
<dbReference type="SUPFAM" id="SSF48371">
    <property type="entry name" value="ARM repeat"/>
    <property type="match status" value="1"/>
</dbReference>
<feature type="region of interest" description="Disordered" evidence="6">
    <location>
        <begin position="213"/>
        <end position="250"/>
    </location>
</feature>
<feature type="compositionally biased region" description="Basic residues" evidence="6">
    <location>
        <begin position="214"/>
        <end position="233"/>
    </location>
</feature>
<dbReference type="GO" id="GO:0042393">
    <property type="term" value="F:histone binding"/>
    <property type="evidence" value="ECO:0007669"/>
    <property type="project" value="TreeGrafter"/>
</dbReference>
<dbReference type="GO" id="GO:0007076">
    <property type="term" value="P:mitotic chromosome condensation"/>
    <property type="evidence" value="ECO:0007669"/>
    <property type="project" value="InterPro"/>
</dbReference>
<evidence type="ECO:0000256" key="6">
    <source>
        <dbReference type="SAM" id="MobiDB-lite"/>
    </source>
</evidence>
<dbReference type="InterPro" id="IPR032682">
    <property type="entry name" value="Cnd1_C"/>
</dbReference>
<dbReference type="Pfam" id="PF12717">
    <property type="entry name" value="Cnd1"/>
    <property type="match status" value="1"/>
</dbReference>
<keyword evidence="3" id="KW-0498">Mitosis</keyword>
<keyword evidence="9" id="KW-1185">Reference proteome</keyword>
<evidence type="ECO:0000256" key="5">
    <source>
        <dbReference type="ARBA" id="ARBA00023306"/>
    </source>
</evidence>
<evidence type="ECO:0000256" key="1">
    <source>
        <dbReference type="ARBA" id="ARBA00004123"/>
    </source>
</evidence>
<accession>A0A1J4MFG1</accession>
<dbReference type="GeneID" id="39978990"/>
<dbReference type="VEuPathDB" id="CryptoDB:cubi_02199"/>
<evidence type="ECO:0000256" key="2">
    <source>
        <dbReference type="ARBA" id="ARBA00022618"/>
    </source>
</evidence>
<evidence type="ECO:0000313" key="8">
    <source>
        <dbReference type="EMBL" id="OII72968.1"/>
    </source>
</evidence>
<keyword evidence="2" id="KW-0132">Cell division</keyword>
<organism evidence="8 9">
    <name type="scientific">Cryptosporidium ubiquitum</name>
    <dbReference type="NCBI Taxonomy" id="857276"/>
    <lineage>
        <taxon>Eukaryota</taxon>
        <taxon>Sar</taxon>
        <taxon>Alveolata</taxon>
        <taxon>Apicomplexa</taxon>
        <taxon>Conoidasida</taxon>
        <taxon>Coccidia</taxon>
        <taxon>Eucoccidiorida</taxon>
        <taxon>Eimeriorina</taxon>
        <taxon>Cryptosporidiidae</taxon>
        <taxon>Cryptosporidium</taxon>
    </lineage>
</organism>
<dbReference type="OrthoDB" id="342158at2759"/>
<feature type="compositionally biased region" description="Basic residues" evidence="6">
    <location>
        <begin position="529"/>
        <end position="540"/>
    </location>
</feature>